<dbReference type="EMBL" id="ML738594">
    <property type="protein sequence ID" value="KAE8166362.1"/>
    <property type="molecule type" value="Genomic_DNA"/>
</dbReference>
<accession>A0A5N6V5U2</accession>
<keyword evidence="1" id="KW-0732">Signal</keyword>
<dbReference type="AlphaFoldDB" id="A0A5N6V5U2"/>
<keyword evidence="3" id="KW-1185">Reference proteome</keyword>
<feature type="chain" id="PRO_5024803870" evidence="1">
    <location>
        <begin position="32"/>
        <end position="95"/>
    </location>
</feature>
<evidence type="ECO:0000313" key="3">
    <source>
        <dbReference type="Proteomes" id="UP000326950"/>
    </source>
</evidence>
<evidence type="ECO:0000256" key="1">
    <source>
        <dbReference type="SAM" id="SignalP"/>
    </source>
</evidence>
<gene>
    <name evidence="2" type="ORF">BDV40DRAFT_3437</name>
</gene>
<sequence length="95" mass="10398">MKVRIALSLLGWMGSLTAWLVGTLLVSPGLGQEGTDKAGKHEETHNASRTMRIYRVLLQKTQVADHCHSPSSSSSSSLPTRLNLFSTLVEGTEYR</sequence>
<reference evidence="2 3" key="1">
    <citation type="submission" date="2019-04" db="EMBL/GenBank/DDBJ databases">
        <title>Friends and foes A comparative genomics study of 23 Aspergillus species from section Flavi.</title>
        <authorList>
            <consortium name="DOE Joint Genome Institute"/>
            <person name="Kjaerbolling I."/>
            <person name="Vesth T."/>
            <person name="Frisvad J.C."/>
            <person name="Nybo J.L."/>
            <person name="Theobald S."/>
            <person name="Kildgaard S."/>
            <person name="Isbrandt T."/>
            <person name="Kuo A."/>
            <person name="Sato A."/>
            <person name="Lyhne E.K."/>
            <person name="Kogle M.E."/>
            <person name="Wiebenga A."/>
            <person name="Kun R.S."/>
            <person name="Lubbers R.J."/>
            <person name="Makela M.R."/>
            <person name="Barry K."/>
            <person name="Chovatia M."/>
            <person name="Clum A."/>
            <person name="Daum C."/>
            <person name="Haridas S."/>
            <person name="He G."/>
            <person name="LaButti K."/>
            <person name="Lipzen A."/>
            <person name="Mondo S."/>
            <person name="Riley R."/>
            <person name="Salamov A."/>
            <person name="Simmons B.A."/>
            <person name="Magnuson J.K."/>
            <person name="Henrissat B."/>
            <person name="Mortensen U.H."/>
            <person name="Larsen T.O."/>
            <person name="Devries R.P."/>
            <person name="Grigoriev I.V."/>
            <person name="Machida M."/>
            <person name="Baker S.E."/>
            <person name="Andersen M.R."/>
        </authorList>
    </citation>
    <scope>NUCLEOTIDE SEQUENCE [LARGE SCALE GENOMIC DNA]</scope>
    <source>
        <strain evidence="2 3">CBS 117626</strain>
    </source>
</reference>
<proteinExistence type="predicted"/>
<feature type="signal peptide" evidence="1">
    <location>
        <begin position="1"/>
        <end position="31"/>
    </location>
</feature>
<name>A0A5N6V5U2_ASPTM</name>
<evidence type="ECO:0000313" key="2">
    <source>
        <dbReference type="EMBL" id="KAE8166362.1"/>
    </source>
</evidence>
<protein>
    <submittedName>
        <fullName evidence="2">Uncharacterized protein</fullName>
    </submittedName>
</protein>
<organism evidence="2 3">
    <name type="scientific">Aspergillus tamarii</name>
    <dbReference type="NCBI Taxonomy" id="41984"/>
    <lineage>
        <taxon>Eukaryota</taxon>
        <taxon>Fungi</taxon>
        <taxon>Dikarya</taxon>
        <taxon>Ascomycota</taxon>
        <taxon>Pezizomycotina</taxon>
        <taxon>Eurotiomycetes</taxon>
        <taxon>Eurotiomycetidae</taxon>
        <taxon>Eurotiales</taxon>
        <taxon>Aspergillaceae</taxon>
        <taxon>Aspergillus</taxon>
        <taxon>Aspergillus subgen. Circumdati</taxon>
    </lineage>
</organism>
<dbReference type="Proteomes" id="UP000326950">
    <property type="component" value="Unassembled WGS sequence"/>
</dbReference>